<dbReference type="EMBL" id="CM017872">
    <property type="protein sequence ID" value="KAG1327356.1"/>
    <property type="molecule type" value="Genomic_DNA"/>
</dbReference>
<sequence>MLGKAFPGPRKERALGLSHTWKLRKPAETALITQHSWSIKSCHVDIFPVIGSLNNKRTSGGRYRQPE</sequence>
<dbReference type="Proteomes" id="UP000797356">
    <property type="component" value="Chromosome 1"/>
</dbReference>
<gene>
    <name evidence="1" type="ORF">COCNU_01G012900</name>
</gene>
<dbReference type="AlphaFoldDB" id="A0A8K0MUT9"/>
<accession>A0A8K0MUT9</accession>
<evidence type="ECO:0000313" key="1">
    <source>
        <dbReference type="EMBL" id="KAG1327356.1"/>
    </source>
</evidence>
<name>A0A8K0MUT9_COCNU</name>
<keyword evidence="2" id="KW-1185">Reference proteome</keyword>
<reference evidence="1" key="2">
    <citation type="submission" date="2019-07" db="EMBL/GenBank/DDBJ databases">
        <authorList>
            <person name="Yang Y."/>
            <person name="Bocs S."/>
            <person name="Baudouin L."/>
        </authorList>
    </citation>
    <scope>NUCLEOTIDE SEQUENCE</scope>
    <source>
        <tissue evidence="1">Spear leaf of Hainan Tall coconut</tissue>
    </source>
</reference>
<organism evidence="1 2">
    <name type="scientific">Cocos nucifera</name>
    <name type="common">Coconut palm</name>
    <dbReference type="NCBI Taxonomy" id="13894"/>
    <lineage>
        <taxon>Eukaryota</taxon>
        <taxon>Viridiplantae</taxon>
        <taxon>Streptophyta</taxon>
        <taxon>Embryophyta</taxon>
        <taxon>Tracheophyta</taxon>
        <taxon>Spermatophyta</taxon>
        <taxon>Magnoliopsida</taxon>
        <taxon>Liliopsida</taxon>
        <taxon>Arecaceae</taxon>
        <taxon>Arecoideae</taxon>
        <taxon>Cocoseae</taxon>
        <taxon>Attaleinae</taxon>
        <taxon>Cocos</taxon>
    </lineage>
</organism>
<comment type="caution">
    <text evidence="1">The sequence shown here is derived from an EMBL/GenBank/DDBJ whole genome shotgun (WGS) entry which is preliminary data.</text>
</comment>
<reference evidence="1" key="1">
    <citation type="journal article" date="2017" name="Gigascience">
        <title>The genome draft of coconut (Cocos nucifera).</title>
        <authorList>
            <person name="Xiao Y."/>
            <person name="Xu P."/>
            <person name="Fan H."/>
            <person name="Baudouin L."/>
            <person name="Xia W."/>
            <person name="Bocs S."/>
            <person name="Xu J."/>
            <person name="Li Q."/>
            <person name="Guo A."/>
            <person name="Zhou L."/>
            <person name="Li J."/>
            <person name="Wu Y."/>
            <person name="Ma Z."/>
            <person name="Armero A."/>
            <person name="Issali A.E."/>
            <person name="Liu N."/>
            <person name="Peng M."/>
            <person name="Yang Y."/>
        </authorList>
    </citation>
    <scope>NUCLEOTIDE SEQUENCE</scope>
    <source>
        <tissue evidence="1">Spear leaf of Hainan Tall coconut</tissue>
    </source>
</reference>
<evidence type="ECO:0000313" key="2">
    <source>
        <dbReference type="Proteomes" id="UP000797356"/>
    </source>
</evidence>
<proteinExistence type="predicted"/>
<protein>
    <submittedName>
        <fullName evidence="1">Uncharacterized protein</fullName>
    </submittedName>
</protein>